<accession>A0A0K8SRG6</accession>
<feature type="transmembrane region" description="Helical" evidence="9">
    <location>
        <begin position="153"/>
        <end position="173"/>
    </location>
</feature>
<dbReference type="EMBL" id="GBRD01010444">
    <property type="protein sequence ID" value="JAG55380.1"/>
    <property type="molecule type" value="Transcribed_RNA"/>
</dbReference>
<dbReference type="NCBIfam" id="TIGR00798">
    <property type="entry name" value="mtc"/>
    <property type="match status" value="1"/>
</dbReference>
<dbReference type="GO" id="GO:0140300">
    <property type="term" value="P:serine import into mitochondrion"/>
    <property type="evidence" value="ECO:0007669"/>
    <property type="project" value="TreeGrafter"/>
</dbReference>
<dbReference type="GO" id="GO:0015075">
    <property type="term" value="F:monoatomic ion transmembrane transporter activity"/>
    <property type="evidence" value="ECO:0007669"/>
    <property type="project" value="InterPro"/>
</dbReference>
<proteinExistence type="inferred from homology"/>
<evidence type="ECO:0000256" key="4">
    <source>
        <dbReference type="ARBA" id="ARBA00022692"/>
    </source>
</evidence>
<comment type="similarity">
    <text evidence="2 9">Belongs to the sideroflexin family.</text>
</comment>
<dbReference type="PANTHER" id="PTHR11153:SF14">
    <property type="entry name" value="SIDEROFLEXIN-2"/>
    <property type="match status" value="1"/>
</dbReference>
<comment type="caution">
    <text evidence="9">Lacks conserved residue(s) required for the propagation of feature annotation.</text>
</comment>
<keyword evidence="4 9" id="KW-0812">Transmembrane</keyword>
<protein>
    <recommendedName>
        <fullName evidence="9">Sidoreflexin</fullName>
    </recommendedName>
</protein>
<keyword evidence="7 9" id="KW-0496">Mitochondrion</keyword>
<dbReference type="InterPro" id="IPR004686">
    <property type="entry name" value="Mtc"/>
</dbReference>
<dbReference type="GO" id="GO:0005743">
    <property type="term" value="C:mitochondrial inner membrane"/>
    <property type="evidence" value="ECO:0007669"/>
    <property type="project" value="TreeGrafter"/>
</dbReference>
<evidence type="ECO:0000256" key="5">
    <source>
        <dbReference type="ARBA" id="ARBA00022970"/>
    </source>
</evidence>
<sequence length="346" mass="38811">MNAIMSDKDVSKFNFNSYPWDQKKYWGRFRYFAWVTDARLCLVDGETLDRAKNLRTLHIQGRTPGGTTHEQLMKAKQLYESAFHPDTGDKMNLFGRMSFQVPGGMLITGAMLTWYRTVPALVFWQWVNQSFNALVNYTNRNANSPLTTTQMGIAYVSATSAACVTAIGLKNFLMKRAGPLMQRYVPFAAVAAANCVNIPLMRQNEIINGVDIYDENDERVGLSRVAAVKGISLVVLSRIVMCAPGMTLLPLVVERLECYQWYRCNQKWIAAPLQTAAVGCFLCFMVPAACALFPQRSSLSTKTMNLWKVKNSKNSSKTSEGNYRASYISIKAYKFSQTPIVVGNNS</sequence>
<evidence type="ECO:0000256" key="2">
    <source>
        <dbReference type="ARBA" id="ARBA00005974"/>
    </source>
</evidence>
<evidence type="ECO:0000256" key="7">
    <source>
        <dbReference type="ARBA" id="ARBA00023128"/>
    </source>
</evidence>
<dbReference type="PANTHER" id="PTHR11153">
    <property type="entry name" value="SIDEROFLEXIN"/>
    <property type="match status" value="1"/>
</dbReference>
<keyword evidence="5" id="KW-0029">Amino-acid transport</keyword>
<dbReference type="Pfam" id="PF03820">
    <property type="entry name" value="SFXNs"/>
    <property type="match status" value="1"/>
</dbReference>
<feature type="transmembrane region" description="Helical" evidence="9">
    <location>
        <begin position="231"/>
        <end position="253"/>
    </location>
</feature>
<evidence type="ECO:0000256" key="3">
    <source>
        <dbReference type="ARBA" id="ARBA00022448"/>
    </source>
</evidence>
<evidence type="ECO:0000256" key="9">
    <source>
        <dbReference type="RuleBase" id="RU362000"/>
    </source>
</evidence>
<keyword evidence="6 9" id="KW-1133">Transmembrane helix</keyword>
<reference evidence="10" key="1">
    <citation type="submission" date="2014-09" db="EMBL/GenBank/DDBJ databases">
        <authorList>
            <person name="Magalhaes I.L.F."/>
            <person name="Oliveira U."/>
            <person name="Santos F.R."/>
            <person name="Vidigal T.H.D.A."/>
            <person name="Brescovit A.D."/>
            <person name="Santos A.J."/>
        </authorList>
    </citation>
    <scope>NUCLEOTIDE SEQUENCE</scope>
</reference>
<evidence type="ECO:0000256" key="8">
    <source>
        <dbReference type="ARBA" id="ARBA00023136"/>
    </source>
</evidence>
<feature type="transmembrane region" description="Helical" evidence="9">
    <location>
        <begin position="273"/>
        <end position="294"/>
    </location>
</feature>
<evidence type="ECO:0000256" key="6">
    <source>
        <dbReference type="ARBA" id="ARBA00022989"/>
    </source>
</evidence>
<keyword evidence="8 9" id="KW-0472">Membrane</keyword>
<keyword evidence="3" id="KW-0813">Transport</keyword>
<comment type="subcellular location">
    <subcellularLocation>
        <location evidence="1 9">Mitochondrion membrane</location>
        <topology evidence="1 9">Multi-pass membrane protein</topology>
    </subcellularLocation>
</comment>
<dbReference type="EMBL" id="GBRD01009102">
    <property type="protein sequence ID" value="JAG56719.1"/>
    <property type="molecule type" value="Transcribed_RNA"/>
</dbReference>
<dbReference type="AlphaFoldDB" id="A0A0K8SRG6"/>
<organism evidence="10">
    <name type="scientific">Lygus hesperus</name>
    <name type="common">Western plant bug</name>
    <dbReference type="NCBI Taxonomy" id="30085"/>
    <lineage>
        <taxon>Eukaryota</taxon>
        <taxon>Metazoa</taxon>
        <taxon>Ecdysozoa</taxon>
        <taxon>Arthropoda</taxon>
        <taxon>Hexapoda</taxon>
        <taxon>Insecta</taxon>
        <taxon>Pterygota</taxon>
        <taxon>Neoptera</taxon>
        <taxon>Paraneoptera</taxon>
        <taxon>Hemiptera</taxon>
        <taxon>Heteroptera</taxon>
        <taxon>Panheteroptera</taxon>
        <taxon>Cimicomorpha</taxon>
        <taxon>Miridae</taxon>
        <taxon>Mirini</taxon>
        <taxon>Lygus</taxon>
    </lineage>
</organism>
<name>A0A0K8SRG6_LYGHE</name>
<evidence type="ECO:0000256" key="1">
    <source>
        <dbReference type="ARBA" id="ARBA00004225"/>
    </source>
</evidence>
<evidence type="ECO:0000313" key="10">
    <source>
        <dbReference type="EMBL" id="JAG55380.1"/>
    </source>
</evidence>